<dbReference type="Gene3D" id="3.90.920.10">
    <property type="entry name" value="DNA primase, PRIM domain"/>
    <property type="match status" value="1"/>
</dbReference>
<accession>A0ABU1II38</accession>
<dbReference type="Proteomes" id="UP001185012">
    <property type="component" value="Unassembled WGS sequence"/>
</dbReference>
<dbReference type="GO" id="GO:0003910">
    <property type="term" value="F:DNA ligase (ATP) activity"/>
    <property type="evidence" value="ECO:0007669"/>
    <property type="project" value="UniProtKB-EC"/>
</dbReference>
<dbReference type="InterPro" id="IPR052171">
    <property type="entry name" value="NHEJ_LigD"/>
</dbReference>
<gene>
    <name evidence="2" type="ORF">JOE21_000430</name>
</gene>
<sequence>MPVTAKTVTVDGKEIRISNPDKVLFKEIPLTKWDWIMHLTRLAPYLIPHCRGRFLTTIRFPDGPDGKSFYQKNAPSHIPDWMPVSESGKIRYMRLEDTAGLIYLGNLACLEYHLSFDRITHPDQPSDLVFDIDPSQRGRVGFQQSMETALLTRETLRSLGLDGVVKTSGATGLQIYVPLKRGYTFEETRQVSRFISQYLTERHPHLITVERMVSKRGTKVYFDYLQHWRGKSLIAPYSPRAREEATVSTPVHWEELRPSLRPECFTLSTIHRRLARVGDLFAPLLQKRGYTLDEILSFIGKKG</sequence>
<keyword evidence="3" id="KW-1185">Reference proteome</keyword>
<keyword evidence="2" id="KW-0436">Ligase</keyword>
<dbReference type="CDD" id="cd04861">
    <property type="entry name" value="LigD_Pol_like"/>
    <property type="match status" value="1"/>
</dbReference>
<evidence type="ECO:0000313" key="2">
    <source>
        <dbReference type="EMBL" id="MDR6224442.1"/>
    </source>
</evidence>
<evidence type="ECO:0000313" key="3">
    <source>
        <dbReference type="Proteomes" id="UP001185012"/>
    </source>
</evidence>
<name>A0ABU1II38_9BACL</name>
<dbReference type="RefSeq" id="WP_309861793.1">
    <property type="nucleotide sequence ID" value="NZ_JAVDQG010000001.1"/>
</dbReference>
<reference evidence="2 3" key="1">
    <citation type="submission" date="2023-07" db="EMBL/GenBank/DDBJ databases">
        <title>Genomic Encyclopedia of Type Strains, Phase IV (KMG-IV): sequencing the most valuable type-strain genomes for metagenomic binning, comparative biology and taxonomic classification.</title>
        <authorList>
            <person name="Goeker M."/>
        </authorList>
    </citation>
    <scope>NUCLEOTIDE SEQUENCE [LARGE SCALE GENOMIC DNA]</scope>
    <source>
        <strain evidence="2 3">DSM 45903</strain>
    </source>
</reference>
<protein>
    <submittedName>
        <fullName evidence="2">Bifunctional non-homologous end joining protein LigD</fullName>
        <ecNumber evidence="2">6.5.1.1</ecNumber>
    </submittedName>
</protein>
<dbReference type="EC" id="6.5.1.1" evidence="2"/>
<dbReference type="InterPro" id="IPR014145">
    <property type="entry name" value="LigD_pol_dom"/>
</dbReference>
<dbReference type="PANTHER" id="PTHR42705:SF2">
    <property type="entry name" value="BIFUNCTIONAL NON-HOMOLOGOUS END JOINING PROTEIN LIGD"/>
    <property type="match status" value="1"/>
</dbReference>
<dbReference type="Pfam" id="PF21686">
    <property type="entry name" value="LigD_Prim-Pol"/>
    <property type="match status" value="1"/>
</dbReference>
<dbReference type="NCBIfam" id="TIGR02778">
    <property type="entry name" value="ligD_pol"/>
    <property type="match status" value="1"/>
</dbReference>
<dbReference type="EMBL" id="JAVDQG010000001">
    <property type="protein sequence ID" value="MDR6224442.1"/>
    <property type="molecule type" value="Genomic_DNA"/>
</dbReference>
<feature type="domain" description="DNA ligase D polymerase" evidence="1">
    <location>
        <begin position="31"/>
        <end position="281"/>
    </location>
</feature>
<comment type="caution">
    <text evidence="2">The sequence shown here is derived from an EMBL/GenBank/DDBJ whole genome shotgun (WGS) entry which is preliminary data.</text>
</comment>
<evidence type="ECO:0000259" key="1">
    <source>
        <dbReference type="Pfam" id="PF21686"/>
    </source>
</evidence>
<organism evidence="2 3">
    <name type="scientific">Desmospora profundinema</name>
    <dbReference type="NCBI Taxonomy" id="1571184"/>
    <lineage>
        <taxon>Bacteria</taxon>
        <taxon>Bacillati</taxon>
        <taxon>Bacillota</taxon>
        <taxon>Bacilli</taxon>
        <taxon>Bacillales</taxon>
        <taxon>Thermoactinomycetaceae</taxon>
        <taxon>Desmospora</taxon>
    </lineage>
</organism>
<dbReference type="PANTHER" id="PTHR42705">
    <property type="entry name" value="BIFUNCTIONAL NON-HOMOLOGOUS END JOINING PROTEIN LIGD"/>
    <property type="match status" value="1"/>
</dbReference>
<proteinExistence type="predicted"/>